<dbReference type="AlphaFoldDB" id="A0A0B2PVJ9"/>
<gene>
    <name evidence="2" type="ORF">glysoja_043486</name>
</gene>
<feature type="compositionally biased region" description="Basic and acidic residues" evidence="1">
    <location>
        <begin position="70"/>
        <end position="97"/>
    </location>
</feature>
<protein>
    <submittedName>
        <fullName evidence="2">Uncharacterized protein</fullName>
    </submittedName>
</protein>
<evidence type="ECO:0000313" key="2">
    <source>
        <dbReference type="EMBL" id="KHN13185.1"/>
    </source>
</evidence>
<feature type="non-terminal residue" evidence="2">
    <location>
        <position position="97"/>
    </location>
</feature>
<reference evidence="2" key="1">
    <citation type="submission" date="2014-07" db="EMBL/GenBank/DDBJ databases">
        <title>Identification of a novel salt tolerance gene in wild soybean by whole-genome sequencing.</title>
        <authorList>
            <person name="Lam H.-M."/>
            <person name="Qi X."/>
            <person name="Li M.-W."/>
            <person name="Liu X."/>
            <person name="Xie M."/>
            <person name="Ni M."/>
            <person name="Xu X."/>
        </authorList>
    </citation>
    <scope>NUCLEOTIDE SEQUENCE [LARGE SCALE GENOMIC DNA]</scope>
    <source>
        <tissue evidence="2">Root</tissue>
    </source>
</reference>
<dbReference type="EMBL" id="KN662736">
    <property type="protein sequence ID" value="KHN13185.1"/>
    <property type="molecule type" value="Genomic_DNA"/>
</dbReference>
<sequence length="97" mass="10977">MEDTLTQFMQVSISNQKNTDSSIKNMEVQVGQLAEQLYKHESGSFSTNTKVNPKEQCKVIKTRRGTVVGLKDDGEKKKNEGDVEKNDEKEGVEKQKE</sequence>
<organism evidence="2">
    <name type="scientific">Glycine soja</name>
    <name type="common">Wild soybean</name>
    <dbReference type="NCBI Taxonomy" id="3848"/>
    <lineage>
        <taxon>Eukaryota</taxon>
        <taxon>Viridiplantae</taxon>
        <taxon>Streptophyta</taxon>
        <taxon>Embryophyta</taxon>
        <taxon>Tracheophyta</taxon>
        <taxon>Spermatophyta</taxon>
        <taxon>Magnoliopsida</taxon>
        <taxon>eudicotyledons</taxon>
        <taxon>Gunneridae</taxon>
        <taxon>Pentapetalae</taxon>
        <taxon>rosids</taxon>
        <taxon>fabids</taxon>
        <taxon>Fabales</taxon>
        <taxon>Fabaceae</taxon>
        <taxon>Papilionoideae</taxon>
        <taxon>50 kb inversion clade</taxon>
        <taxon>NPAAA clade</taxon>
        <taxon>indigoferoid/millettioid clade</taxon>
        <taxon>Phaseoleae</taxon>
        <taxon>Glycine</taxon>
        <taxon>Glycine subgen. Soja</taxon>
    </lineage>
</organism>
<dbReference type="Proteomes" id="UP000053555">
    <property type="component" value="Unassembled WGS sequence"/>
</dbReference>
<accession>A0A0B2PVJ9</accession>
<evidence type="ECO:0000256" key="1">
    <source>
        <dbReference type="SAM" id="MobiDB-lite"/>
    </source>
</evidence>
<proteinExistence type="predicted"/>
<name>A0A0B2PVJ9_GLYSO</name>
<feature type="region of interest" description="Disordered" evidence="1">
    <location>
        <begin position="64"/>
        <end position="97"/>
    </location>
</feature>